<name>A0A6I3T475_9BURK</name>
<keyword evidence="1" id="KW-0732">Signal</keyword>
<accession>A0A6I3T475</accession>
<dbReference type="EMBL" id="BMKG01000002">
    <property type="protein sequence ID" value="GGB86369.1"/>
    <property type="molecule type" value="Genomic_DNA"/>
</dbReference>
<reference evidence="2" key="4">
    <citation type="submission" date="2024-05" db="EMBL/GenBank/DDBJ databases">
        <authorList>
            <person name="Sun Q."/>
            <person name="Zhou Y."/>
        </authorList>
    </citation>
    <scope>NUCLEOTIDE SEQUENCE</scope>
    <source>
        <strain evidence="2">CGMCC 1.15931</strain>
    </source>
</reference>
<comment type="caution">
    <text evidence="3">The sequence shown here is derived from an EMBL/GenBank/DDBJ whole genome shotgun (WGS) entry which is preliminary data.</text>
</comment>
<evidence type="ECO:0000313" key="5">
    <source>
        <dbReference type="Proteomes" id="UP000622638"/>
    </source>
</evidence>
<evidence type="ECO:0000313" key="2">
    <source>
        <dbReference type="EMBL" id="GGB86369.1"/>
    </source>
</evidence>
<evidence type="ECO:0000313" key="4">
    <source>
        <dbReference type="Proteomes" id="UP000430634"/>
    </source>
</evidence>
<evidence type="ECO:0000313" key="3">
    <source>
        <dbReference type="EMBL" id="MTV55282.1"/>
    </source>
</evidence>
<feature type="signal peptide" evidence="1">
    <location>
        <begin position="1"/>
        <end position="31"/>
    </location>
</feature>
<reference evidence="5" key="2">
    <citation type="journal article" date="2019" name="Int. J. Syst. Evol. Microbiol.">
        <title>The Global Catalogue of Microorganisms (GCM) 10K type strain sequencing project: providing services to taxonomists for standard genome sequencing and annotation.</title>
        <authorList>
            <consortium name="The Broad Institute Genomics Platform"/>
            <consortium name="The Broad Institute Genome Sequencing Center for Infectious Disease"/>
            <person name="Wu L."/>
            <person name="Ma J."/>
        </authorList>
    </citation>
    <scope>NUCLEOTIDE SEQUENCE [LARGE SCALE GENOMIC DNA]</scope>
    <source>
        <strain evidence="5">CGMCC 1.15931</strain>
    </source>
</reference>
<reference evidence="2" key="1">
    <citation type="journal article" date="2014" name="Int. J. Syst. Evol. Microbiol.">
        <title>Complete genome of a new Firmicutes species belonging to the dominant human colonic microbiota ('Ruminococcus bicirculans') reveals two chromosomes and a selective capacity to utilize plant glucans.</title>
        <authorList>
            <consortium name="NISC Comparative Sequencing Program"/>
            <person name="Wegmann U."/>
            <person name="Louis P."/>
            <person name="Goesmann A."/>
            <person name="Henrissat B."/>
            <person name="Duncan S.H."/>
            <person name="Flint H.J."/>
        </authorList>
    </citation>
    <scope>NUCLEOTIDE SEQUENCE</scope>
    <source>
        <strain evidence="2">CGMCC 1.15931</strain>
    </source>
</reference>
<dbReference type="EMBL" id="WNKZ01000078">
    <property type="protein sequence ID" value="MTV55282.1"/>
    <property type="molecule type" value="Genomic_DNA"/>
</dbReference>
<dbReference type="AlphaFoldDB" id="A0A6I3T475"/>
<organism evidence="3 4">
    <name type="scientific">Pseudoduganella buxea</name>
    <dbReference type="NCBI Taxonomy" id="1949069"/>
    <lineage>
        <taxon>Bacteria</taxon>
        <taxon>Pseudomonadati</taxon>
        <taxon>Pseudomonadota</taxon>
        <taxon>Betaproteobacteria</taxon>
        <taxon>Burkholderiales</taxon>
        <taxon>Oxalobacteraceae</taxon>
        <taxon>Telluria group</taxon>
        <taxon>Pseudoduganella</taxon>
    </lineage>
</organism>
<reference evidence="3 4" key="3">
    <citation type="submission" date="2019-11" db="EMBL/GenBank/DDBJ databases">
        <title>Type strains purchased from KCTC, JCM and DSMZ.</title>
        <authorList>
            <person name="Lu H."/>
        </authorList>
    </citation>
    <scope>NUCLEOTIDE SEQUENCE [LARGE SCALE GENOMIC DNA]</scope>
    <source>
        <strain evidence="3 4">KCTC 52429</strain>
    </source>
</reference>
<dbReference type="Proteomes" id="UP000430634">
    <property type="component" value="Unassembled WGS sequence"/>
</dbReference>
<dbReference type="RefSeq" id="WP_155472557.1">
    <property type="nucleotide sequence ID" value="NZ_BMKG01000002.1"/>
</dbReference>
<protein>
    <submittedName>
        <fullName evidence="3">Uncharacterized protein</fullName>
    </submittedName>
</protein>
<keyword evidence="5" id="KW-1185">Reference proteome</keyword>
<dbReference type="Proteomes" id="UP000622638">
    <property type="component" value="Unassembled WGS sequence"/>
</dbReference>
<proteinExistence type="predicted"/>
<gene>
    <name evidence="2" type="ORF">GCM10011572_05420</name>
    <name evidence="3" type="ORF">GM672_21390</name>
</gene>
<sequence length="131" mass="13886">MTIMQAPARAKGLLLRIGLSGLTGSVCLALAACREEVPLDDNVLAADVHVAVAGYQMVLPFIAWEHYGAGRSFSLQRKKDGANQADTTTAFLGDAGTLANPMSFDRLSIRIDTYGWNDADAAADDVSNTDP</sequence>
<feature type="chain" id="PRO_5026361817" evidence="1">
    <location>
        <begin position="32"/>
        <end position="131"/>
    </location>
</feature>
<evidence type="ECO:0000256" key="1">
    <source>
        <dbReference type="SAM" id="SignalP"/>
    </source>
</evidence>